<keyword evidence="5" id="KW-1185">Reference proteome</keyword>
<evidence type="ECO:0000313" key="4">
    <source>
        <dbReference type="EMBL" id="MDG3004326.1"/>
    </source>
</evidence>
<evidence type="ECO:0000259" key="3">
    <source>
        <dbReference type="SMART" id="SM00835"/>
    </source>
</evidence>
<keyword evidence="2" id="KW-0732">Signal</keyword>
<dbReference type="Proteomes" id="UP001216907">
    <property type="component" value="Unassembled WGS sequence"/>
</dbReference>
<comment type="caution">
    <text evidence="4">The sequence shown here is derived from an EMBL/GenBank/DDBJ whole genome shotgun (WGS) entry which is preliminary data.</text>
</comment>
<dbReference type="InterPro" id="IPR006311">
    <property type="entry name" value="TAT_signal"/>
</dbReference>
<dbReference type="CDD" id="cd20304">
    <property type="entry name" value="cupin_OxDC_N"/>
    <property type="match status" value="1"/>
</dbReference>
<sequence>MSTLPRREFLAGAGLAAAAAAAMATSREAVAGDPTFMNNVPDEVLAGKELPTFKFELEKSEGKVIGASYGKEATVKQLPVSKGIAGVSMKLEPGAMRELHWHATAAEWAFVIEGRVRTTVIDPAGGSETDDFGPGDVWYFPRGHGHMLECLGDKPCHFILIFDNGYFSEFGTFSISDWIGHVPKALLAKNFGLPESAFEGFPKEEVYFARGAIPPETPVAPIQGWKAPALTHKYELLKRPPHRTFKGGREWRVDSTAFPISKTVTGVILDLEPGGLRELHWHPTSDEWQYVIEGDVSVTMFGSHGRYRTERLSQGDVGYIPQGYGHSIENVGDKPSRVLIGFNTGVYATIDLSQWIAGNPVDVLATNFSKPASLFEKFPRKDVFIAPKDGRAEGDPEPH</sequence>
<dbReference type="CDD" id="cd20305">
    <property type="entry name" value="cupin_OxDC_C"/>
    <property type="match status" value="1"/>
</dbReference>
<evidence type="ECO:0000256" key="1">
    <source>
        <dbReference type="ARBA" id="ARBA00022723"/>
    </source>
</evidence>
<evidence type="ECO:0000256" key="2">
    <source>
        <dbReference type="SAM" id="SignalP"/>
    </source>
</evidence>
<protein>
    <submittedName>
        <fullName evidence="4">Cupin domain-containing protein</fullName>
    </submittedName>
</protein>
<feature type="signal peptide" evidence="2">
    <location>
        <begin position="1"/>
        <end position="31"/>
    </location>
</feature>
<dbReference type="SMART" id="SM00835">
    <property type="entry name" value="Cupin_1"/>
    <property type="match status" value="2"/>
</dbReference>
<dbReference type="PANTHER" id="PTHR35848:SF9">
    <property type="entry name" value="SLL1358 PROTEIN"/>
    <property type="match status" value="1"/>
</dbReference>
<dbReference type="Gene3D" id="2.60.120.10">
    <property type="entry name" value="Jelly Rolls"/>
    <property type="match status" value="2"/>
</dbReference>
<dbReference type="NCBIfam" id="TIGR03404">
    <property type="entry name" value="bicupin_oxalic"/>
    <property type="match status" value="1"/>
</dbReference>
<proteinExistence type="predicted"/>
<dbReference type="SUPFAM" id="SSF51182">
    <property type="entry name" value="RmlC-like cupins"/>
    <property type="match status" value="1"/>
</dbReference>
<organism evidence="4 5">
    <name type="scientific">Paludisphaera mucosa</name>
    <dbReference type="NCBI Taxonomy" id="3030827"/>
    <lineage>
        <taxon>Bacteria</taxon>
        <taxon>Pseudomonadati</taxon>
        <taxon>Planctomycetota</taxon>
        <taxon>Planctomycetia</taxon>
        <taxon>Isosphaerales</taxon>
        <taxon>Isosphaeraceae</taxon>
        <taxon>Paludisphaera</taxon>
    </lineage>
</organism>
<evidence type="ECO:0000313" key="5">
    <source>
        <dbReference type="Proteomes" id="UP001216907"/>
    </source>
</evidence>
<feature type="domain" description="Cupin type-1" evidence="3">
    <location>
        <begin position="234"/>
        <end position="376"/>
    </location>
</feature>
<dbReference type="EMBL" id="JARRAG010000002">
    <property type="protein sequence ID" value="MDG3004326.1"/>
    <property type="molecule type" value="Genomic_DNA"/>
</dbReference>
<accession>A0ABT6F9T1</accession>
<feature type="chain" id="PRO_5047098695" evidence="2">
    <location>
        <begin position="32"/>
        <end position="399"/>
    </location>
</feature>
<gene>
    <name evidence="4" type="ORF">PZE19_11115</name>
</gene>
<dbReference type="InterPro" id="IPR017774">
    <property type="entry name" value="Bicupin_oxalate_deCO2ase/Oxase"/>
</dbReference>
<dbReference type="InterPro" id="IPR011051">
    <property type="entry name" value="RmlC_Cupin_sf"/>
</dbReference>
<keyword evidence="1" id="KW-0479">Metal-binding</keyword>
<reference evidence="4 5" key="1">
    <citation type="submission" date="2023-03" db="EMBL/GenBank/DDBJ databases">
        <title>Paludisphaera mucosa sp. nov. a novel planctomycete from northern fen.</title>
        <authorList>
            <person name="Ivanova A."/>
        </authorList>
    </citation>
    <scope>NUCLEOTIDE SEQUENCE [LARGE SCALE GENOMIC DNA]</scope>
    <source>
        <strain evidence="4 5">Pla2</strain>
    </source>
</reference>
<dbReference type="Pfam" id="PF00190">
    <property type="entry name" value="Cupin_1"/>
    <property type="match status" value="2"/>
</dbReference>
<dbReference type="InterPro" id="IPR014710">
    <property type="entry name" value="RmlC-like_jellyroll"/>
</dbReference>
<dbReference type="PANTHER" id="PTHR35848">
    <property type="entry name" value="OXALATE-BINDING PROTEIN"/>
    <property type="match status" value="1"/>
</dbReference>
<name>A0ABT6F9T1_9BACT</name>
<dbReference type="PROSITE" id="PS51318">
    <property type="entry name" value="TAT"/>
    <property type="match status" value="1"/>
</dbReference>
<feature type="domain" description="Cupin type-1" evidence="3">
    <location>
        <begin position="65"/>
        <end position="199"/>
    </location>
</feature>
<dbReference type="RefSeq" id="WP_277860684.1">
    <property type="nucleotide sequence ID" value="NZ_JARRAG010000002.1"/>
</dbReference>
<dbReference type="InterPro" id="IPR051610">
    <property type="entry name" value="GPI/OXD"/>
</dbReference>
<dbReference type="InterPro" id="IPR006045">
    <property type="entry name" value="Cupin_1"/>
</dbReference>